<dbReference type="Pfam" id="PF00368">
    <property type="entry name" value="HMG-CoA_red"/>
    <property type="match status" value="1"/>
</dbReference>
<dbReference type="SUPFAM" id="SSF56542">
    <property type="entry name" value="Substrate-binding domain of HMG-CoA reductase"/>
    <property type="match status" value="1"/>
</dbReference>
<dbReference type="GO" id="GO:0004420">
    <property type="term" value="F:hydroxymethylglutaryl-CoA reductase (NADPH) activity"/>
    <property type="evidence" value="ECO:0007669"/>
    <property type="project" value="InterPro"/>
</dbReference>
<dbReference type="PROSITE" id="PS50065">
    <property type="entry name" value="HMG_COA_REDUCTASE_4"/>
    <property type="match status" value="1"/>
</dbReference>
<dbReference type="PANTHER" id="PTHR10572:SF24">
    <property type="entry name" value="3-HYDROXY-3-METHYLGLUTARYL-COENZYME A REDUCTASE"/>
    <property type="match status" value="1"/>
</dbReference>
<gene>
    <name evidence="1" type="primary">HMG1_2</name>
    <name evidence="1" type="ORF">BGZ65_012476</name>
</gene>
<dbReference type="PANTHER" id="PTHR10572">
    <property type="entry name" value="3-HYDROXY-3-METHYLGLUTARYL-COENZYME A REDUCTASE"/>
    <property type="match status" value="1"/>
</dbReference>
<dbReference type="GO" id="GO:0005789">
    <property type="term" value="C:endoplasmic reticulum membrane"/>
    <property type="evidence" value="ECO:0007669"/>
    <property type="project" value="TreeGrafter"/>
</dbReference>
<dbReference type="GO" id="GO:0006696">
    <property type="term" value="P:ergosterol biosynthetic process"/>
    <property type="evidence" value="ECO:0007669"/>
    <property type="project" value="TreeGrafter"/>
</dbReference>
<dbReference type="Proteomes" id="UP000749646">
    <property type="component" value="Unassembled WGS sequence"/>
</dbReference>
<evidence type="ECO:0000313" key="2">
    <source>
        <dbReference type="Proteomes" id="UP000749646"/>
    </source>
</evidence>
<feature type="non-terminal residue" evidence="1">
    <location>
        <position position="303"/>
    </location>
</feature>
<dbReference type="EMBL" id="JAAAHW010002277">
    <property type="protein sequence ID" value="KAF9992263.1"/>
    <property type="molecule type" value="Genomic_DNA"/>
</dbReference>
<dbReference type="AlphaFoldDB" id="A0A9P6MCQ4"/>
<proteinExistence type="predicted"/>
<protein>
    <submittedName>
        <fullName evidence="1">3-hydroxy-3-methylglutaryl-coenzyme A (HMG-CoA) reductase isozyme</fullName>
    </submittedName>
</protein>
<comment type="caution">
    <text evidence="1">The sequence shown here is derived from an EMBL/GenBank/DDBJ whole genome shotgun (WGS) entry which is preliminary data.</text>
</comment>
<dbReference type="OrthoDB" id="310654at2759"/>
<reference evidence="1" key="1">
    <citation type="journal article" date="2020" name="Fungal Divers.">
        <title>Resolving the Mortierellaceae phylogeny through synthesis of multi-gene phylogenetics and phylogenomics.</title>
        <authorList>
            <person name="Vandepol N."/>
            <person name="Liber J."/>
            <person name="Desiro A."/>
            <person name="Na H."/>
            <person name="Kennedy M."/>
            <person name="Barry K."/>
            <person name="Grigoriev I.V."/>
            <person name="Miller A.N."/>
            <person name="O'Donnell K."/>
            <person name="Stajich J.E."/>
            <person name="Bonito G."/>
        </authorList>
    </citation>
    <scope>NUCLEOTIDE SEQUENCE</scope>
    <source>
        <strain evidence="1">MES-2147</strain>
    </source>
</reference>
<accession>A0A9P6MCQ4</accession>
<dbReference type="Gene3D" id="3.90.770.10">
    <property type="entry name" value="3-hydroxy-3-methylglutaryl-coenzyme A Reductase, Chain A, domain 2"/>
    <property type="match status" value="1"/>
</dbReference>
<dbReference type="PRINTS" id="PR00071">
    <property type="entry name" value="HMGCOARDTASE"/>
</dbReference>
<dbReference type="InterPro" id="IPR023074">
    <property type="entry name" value="HMG_CoA_Rdtase_cat_sf"/>
</dbReference>
<evidence type="ECO:0000313" key="1">
    <source>
        <dbReference type="EMBL" id="KAF9992263.1"/>
    </source>
</evidence>
<dbReference type="InterPro" id="IPR002202">
    <property type="entry name" value="HMG_CoA_Rdtase"/>
</dbReference>
<organism evidence="1 2">
    <name type="scientific">Modicella reniformis</name>
    <dbReference type="NCBI Taxonomy" id="1440133"/>
    <lineage>
        <taxon>Eukaryota</taxon>
        <taxon>Fungi</taxon>
        <taxon>Fungi incertae sedis</taxon>
        <taxon>Mucoromycota</taxon>
        <taxon>Mortierellomycotina</taxon>
        <taxon>Mortierellomycetes</taxon>
        <taxon>Mortierellales</taxon>
        <taxon>Mortierellaceae</taxon>
        <taxon>Modicella</taxon>
    </lineage>
</organism>
<dbReference type="InterPro" id="IPR023282">
    <property type="entry name" value="HMG_CoA_Rdtase_N"/>
</dbReference>
<dbReference type="GO" id="GO:0005778">
    <property type="term" value="C:peroxisomal membrane"/>
    <property type="evidence" value="ECO:0007669"/>
    <property type="project" value="TreeGrafter"/>
</dbReference>
<dbReference type="Gene3D" id="1.10.3270.10">
    <property type="entry name" value="HMGR, N-terminal domain"/>
    <property type="match status" value="1"/>
</dbReference>
<sequence length="303" mass="32295">MIVEVVPALTFQYQAPTTSTGIHWTERPLERMFGLWSYLIQDPVLSKYISLTLAASLLLNIFLLNVAKQSRQAPATSSTAQISSSSSAPSTTTVTTVVATTTKIAAPAPAQAQTHRLPIITSTSPAKFPPTHIQKVESLPEPKAIVESDLIKGGEWALVRPLEECLVLVKSPGGAAGVTDEELVMLVNSNKLPSYALEKTLGDSTRAVKIRRALISRATHTKTLETSLLPMHHYDYSRVIGQCCENVIGYMPLPVGVAGPFNIDGQVLYLPMATTEGCLVASTSRGCKAINAGGGATTVLLAD</sequence>
<keyword evidence="2" id="KW-1185">Reference proteome</keyword>
<dbReference type="GO" id="GO:0015936">
    <property type="term" value="P:coenzyme A metabolic process"/>
    <property type="evidence" value="ECO:0007669"/>
    <property type="project" value="InterPro"/>
</dbReference>
<dbReference type="GO" id="GO:0008299">
    <property type="term" value="P:isoprenoid biosynthetic process"/>
    <property type="evidence" value="ECO:0007669"/>
    <property type="project" value="TreeGrafter"/>
</dbReference>
<dbReference type="FunFam" id="1.10.3270.10:FF:000001">
    <property type="entry name" value="3-hydroxy-3-methylglutaryl coenzyme A reductase"/>
    <property type="match status" value="1"/>
</dbReference>
<dbReference type="InterPro" id="IPR009029">
    <property type="entry name" value="HMG_CoA_Rdtase_sub-bd_dom_sf"/>
</dbReference>
<name>A0A9P6MCQ4_9FUNG</name>